<dbReference type="Gene3D" id="3.10.10.10">
    <property type="entry name" value="HIV Type 1 Reverse Transcriptase, subunit A, domain 1"/>
    <property type="match status" value="1"/>
</dbReference>
<dbReference type="AlphaFoldDB" id="A0A0R3UJC9"/>
<dbReference type="EMBL" id="UXSR01005385">
    <property type="protein sequence ID" value="VDD81601.1"/>
    <property type="molecule type" value="Genomic_DNA"/>
</dbReference>
<dbReference type="InterPro" id="IPR043502">
    <property type="entry name" value="DNA/RNA_pol_sf"/>
</dbReference>
<reference evidence="1 2" key="2">
    <citation type="submission" date="2018-10" db="EMBL/GenBank/DDBJ databases">
        <authorList>
            <consortium name="Pathogen Informatics"/>
        </authorList>
    </citation>
    <scope>NUCLEOTIDE SEQUENCE [LARGE SCALE GENOMIC DNA]</scope>
</reference>
<keyword evidence="2" id="KW-1185">Reference proteome</keyword>
<dbReference type="InterPro" id="IPR050951">
    <property type="entry name" value="Retrovirus_Pol_polyprotein"/>
</dbReference>
<dbReference type="Proteomes" id="UP000267029">
    <property type="component" value="Unassembled WGS sequence"/>
</dbReference>
<dbReference type="STRING" id="53468.A0A0R3UJC9"/>
<accession>A0A0R3UJC9</accession>
<dbReference type="PANTHER" id="PTHR37984">
    <property type="entry name" value="PROTEIN CBG26694"/>
    <property type="match status" value="1"/>
</dbReference>
<dbReference type="PANTHER" id="PTHR37984:SF5">
    <property type="entry name" value="PROTEIN NYNRIN-LIKE"/>
    <property type="match status" value="1"/>
</dbReference>
<gene>
    <name evidence="1" type="ORF">MCOS_LOCUS7604</name>
</gene>
<name>A0A0R3UJC9_MESCO</name>
<dbReference type="OrthoDB" id="10068977at2759"/>
<dbReference type="SUPFAM" id="SSF56672">
    <property type="entry name" value="DNA/RNA polymerases"/>
    <property type="match status" value="1"/>
</dbReference>
<dbReference type="WBParaSite" id="MCOS_0000760301-mRNA-1">
    <property type="protein sequence ID" value="MCOS_0000760301-mRNA-1"/>
    <property type="gene ID" value="MCOS_0000760301"/>
</dbReference>
<protein>
    <submittedName>
        <fullName evidence="3">Reverse transcriptase domain-containing protein</fullName>
    </submittedName>
</protein>
<sequence length="166" mass="18867">MYYFQQFSVLKCATKVIQRVEHCSTPQVTLRLIPNAKPIFCPKKPIPCASVPLIDAELERLEHEGGLSPISYSAWAAPIVVVKKAGGSIRISTDFSTGPINNSEWRKMLREARSGRCLLLTININRGLFQYNRLSFGVKMAPDIFSNFWTPFRPAFLEWQHTSTTY</sequence>
<reference evidence="3" key="1">
    <citation type="submission" date="2017-02" db="UniProtKB">
        <authorList>
            <consortium name="WormBaseParasite"/>
        </authorList>
    </citation>
    <scope>IDENTIFICATION</scope>
</reference>
<organism evidence="3">
    <name type="scientific">Mesocestoides corti</name>
    <name type="common">Flatworm</name>
    <dbReference type="NCBI Taxonomy" id="53468"/>
    <lineage>
        <taxon>Eukaryota</taxon>
        <taxon>Metazoa</taxon>
        <taxon>Spiralia</taxon>
        <taxon>Lophotrochozoa</taxon>
        <taxon>Platyhelminthes</taxon>
        <taxon>Cestoda</taxon>
        <taxon>Eucestoda</taxon>
        <taxon>Cyclophyllidea</taxon>
        <taxon>Mesocestoididae</taxon>
        <taxon>Mesocestoides</taxon>
    </lineage>
</organism>
<proteinExistence type="predicted"/>
<evidence type="ECO:0000313" key="1">
    <source>
        <dbReference type="EMBL" id="VDD81601.1"/>
    </source>
</evidence>
<evidence type="ECO:0000313" key="3">
    <source>
        <dbReference type="WBParaSite" id="MCOS_0000760301-mRNA-1"/>
    </source>
</evidence>
<evidence type="ECO:0000313" key="2">
    <source>
        <dbReference type="Proteomes" id="UP000267029"/>
    </source>
</evidence>